<dbReference type="Proteomes" id="UP000235405">
    <property type="component" value="Unassembled WGS sequence"/>
</dbReference>
<gene>
    <name evidence="2" type="ORF">BCV19_14115</name>
</gene>
<dbReference type="AlphaFoldDB" id="A0A2N7CBD9"/>
<organism evidence="2 3">
    <name type="scientific">Vibrio splendidus</name>
    <dbReference type="NCBI Taxonomy" id="29497"/>
    <lineage>
        <taxon>Bacteria</taxon>
        <taxon>Pseudomonadati</taxon>
        <taxon>Pseudomonadota</taxon>
        <taxon>Gammaproteobacteria</taxon>
        <taxon>Vibrionales</taxon>
        <taxon>Vibrionaceae</taxon>
        <taxon>Vibrio</taxon>
    </lineage>
</organism>
<protein>
    <submittedName>
        <fullName evidence="2">Uncharacterized protein</fullName>
    </submittedName>
</protein>
<evidence type="ECO:0000256" key="1">
    <source>
        <dbReference type="SAM" id="MobiDB-lite"/>
    </source>
</evidence>
<accession>A0A2N7CBD9</accession>
<name>A0A2N7CBD9_VIBSP</name>
<feature type="region of interest" description="Disordered" evidence="1">
    <location>
        <begin position="31"/>
        <end position="64"/>
    </location>
</feature>
<sequence>MAPTFPFMPPVNISYINILLRRCSVAMSITGNEVSDVKPRPIKTENTDNGDEKIESNSERQNER</sequence>
<comment type="caution">
    <text evidence="2">The sequence shown here is derived from an EMBL/GenBank/DDBJ whole genome shotgun (WGS) entry which is preliminary data.</text>
</comment>
<feature type="compositionally biased region" description="Basic and acidic residues" evidence="1">
    <location>
        <begin position="35"/>
        <end position="64"/>
    </location>
</feature>
<proteinExistence type="predicted"/>
<evidence type="ECO:0000313" key="2">
    <source>
        <dbReference type="EMBL" id="PMF19145.1"/>
    </source>
</evidence>
<dbReference type="EMBL" id="MCSW01000195">
    <property type="protein sequence ID" value="PMF19145.1"/>
    <property type="molecule type" value="Genomic_DNA"/>
</dbReference>
<reference evidence="3" key="1">
    <citation type="submission" date="2016-07" db="EMBL/GenBank/DDBJ databases">
        <title>Nontailed viruses are major unrecognized killers of bacteria in the ocean.</title>
        <authorList>
            <person name="Kauffman K."/>
            <person name="Hussain F."/>
            <person name="Yang J."/>
            <person name="Arevalo P."/>
            <person name="Brown J."/>
            <person name="Cutler M."/>
            <person name="Kelly L."/>
            <person name="Polz M.F."/>
        </authorList>
    </citation>
    <scope>NUCLEOTIDE SEQUENCE [LARGE SCALE GENOMIC DNA]</scope>
    <source>
        <strain evidence="3">10N.286.54.F3</strain>
    </source>
</reference>
<evidence type="ECO:0000313" key="3">
    <source>
        <dbReference type="Proteomes" id="UP000235405"/>
    </source>
</evidence>